<dbReference type="NCBIfam" id="TIGR04183">
    <property type="entry name" value="Por_Secre_tail"/>
    <property type="match status" value="1"/>
</dbReference>
<dbReference type="AlphaFoldDB" id="J9GLY9"/>
<evidence type="ECO:0000313" key="1">
    <source>
        <dbReference type="EMBL" id="EJX08952.1"/>
    </source>
</evidence>
<gene>
    <name evidence="1" type="ORF">EVA_02940</name>
</gene>
<dbReference type="InterPro" id="IPR026444">
    <property type="entry name" value="Secre_tail"/>
</dbReference>
<reference evidence="1" key="1">
    <citation type="journal article" date="2012" name="PLoS ONE">
        <title>Gene sets for utilization of primary and secondary nutrition supplies in the distal gut of endangered iberian lynx.</title>
        <authorList>
            <person name="Alcaide M."/>
            <person name="Messina E."/>
            <person name="Richter M."/>
            <person name="Bargiela R."/>
            <person name="Peplies J."/>
            <person name="Huws S.A."/>
            <person name="Newbold C.J."/>
            <person name="Golyshin P.N."/>
            <person name="Simon M.A."/>
            <person name="Lopez G."/>
            <person name="Yakimov M.M."/>
            <person name="Ferrer M."/>
        </authorList>
    </citation>
    <scope>NUCLEOTIDE SEQUENCE</scope>
</reference>
<proteinExistence type="predicted"/>
<name>J9GLY9_9ZZZZ</name>
<sequence length="271" mass="30483">MTDKDITVIGKLTKEGRQKIEINIQNAGAEVTCNSIWFAKVNGSTDFGWDGPVGYTFEQGNFLYCIDELLKDGKVYATEYIQVAILNGKDQVLQADFAGYRFFQLLMHMNGSEQLWIPENGHIDLIGDNLMTEDFVLDFYDEEEQRLALKPGNYTLIYEDHRNSKTYYAELKVTADSPEAIHVNFTEKVPTGIEPILNDGALKAKLVNRQLHIMGEAKAPVQVDIVSVDGRCVQRSKVANGAVLSLNNQLHGVYIVRLKQGTKVVNQKFVF</sequence>
<evidence type="ECO:0008006" key="2">
    <source>
        <dbReference type="Google" id="ProtNLM"/>
    </source>
</evidence>
<protein>
    <recommendedName>
        <fullName evidence="2">Secretion system C-terminal sorting domain-containing protein</fullName>
    </recommendedName>
</protein>
<comment type="caution">
    <text evidence="1">The sequence shown here is derived from an EMBL/GenBank/DDBJ whole genome shotgun (WGS) entry which is preliminary data.</text>
</comment>
<accession>J9GLY9</accession>
<organism evidence="1">
    <name type="scientific">gut metagenome</name>
    <dbReference type="NCBI Taxonomy" id="749906"/>
    <lineage>
        <taxon>unclassified sequences</taxon>
        <taxon>metagenomes</taxon>
        <taxon>organismal metagenomes</taxon>
    </lineage>
</organism>
<dbReference type="EMBL" id="AMCI01000498">
    <property type="protein sequence ID" value="EJX08952.1"/>
    <property type="molecule type" value="Genomic_DNA"/>
</dbReference>